<proteinExistence type="predicted"/>
<sequence length="78" mass="8558">MSNATTVRTVCRVIRNIVSRSPELRASFLKLECGTGDTDLEKLLNLALKNSSCCDQAKAALCDLKCTVELQEPWKGSL</sequence>
<dbReference type="AlphaFoldDB" id="A0AA85J6U8"/>
<reference evidence="1" key="1">
    <citation type="submission" date="2022-06" db="EMBL/GenBank/DDBJ databases">
        <authorList>
            <person name="Berger JAMES D."/>
            <person name="Berger JAMES D."/>
        </authorList>
    </citation>
    <scope>NUCLEOTIDE SEQUENCE [LARGE SCALE GENOMIC DNA]</scope>
</reference>
<protein>
    <submittedName>
        <fullName evidence="2">Uncharacterized protein</fullName>
    </submittedName>
</protein>
<dbReference type="Proteomes" id="UP000050795">
    <property type="component" value="Unassembled WGS sequence"/>
</dbReference>
<name>A0AA85J6U8_TRIRE</name>
<dbReference type="WBParaSite" id="TREG1_137320.1">
    <property type="protein sequence ID" value="TREG1_137320.1"/>
    <property type="gene ID" value="TREG1_137320"/>
</dbReference>
<organism evidence="1 2">
    <name type="scientific">Trichobilharzia regenti</name>
    <name type="common">Nasal bird schistosome</name>
    <dbReference type="NCBI Taxonomy" id="157069"/>
    <lineage>
        <taxon>Eukaryota</taxon>
        <taxon>Metazoa</taxon>
        <taxon>Spiralia</taxon>
        <taxon>Lophotrochozoa</taxon>
        <taxon>Platyhelminthes</taxon>
        <taxon>Trematoda</taxon>
        <taxon>Digenea</taxon>
        <taxon>Strigeidida</taxon>
        <taxon>Schistosomatoidea</taxon>
        <taxon>Schistosomatidae</taxon>
        <taxon>Trichobilharzia</taxon>
    </lineage>
</organism>
<evidence type="ECO:0000313" key="2">
    <source>
        <dbReference type="WBParaSite" id="TREG1_137320.1"/>
    </source>
</evidence>
<evidence type="ECO:0000313" key="1">
    <source>
        <dbReference type="Proteomes" id="UP000050795"/>
    </source>
</evidence>
<accession>A0AA85J6U8</accession>
<keyword evidence="1" id="KW-1185">Reference proteome</keyword>
<reference evidence="2" key="2">
    <citation type="submission" date="2023-11" db="UniProtKB">
        <authorList>
            <consortium name="WormBaseParasite"/>
        </authorList>
    </citation>
    <scope>IDENTIFICATION</scope>
</reference>